<gene>
    <name evidence="2" type="ORF">H2136_06430</name>
</gene>
<organism evidence="2">
    <name type="scientific">Aeromonas hydrophila</name>
    <dbReference type="NCBI Taxonomy" id="644"/>
    <lineage>
        <taxon>Bacteria</taxon>
        <taxon>Pseudomonadati</taxon>
        <taxon>Pseudomonadota</taxon>
        <taxon>Gammaproteobacteria</taxon>
        <taxon>Aeromonadales</taxon>
        <taxon>Aeromonadaceae</taxon>
        <taxon>Aeromonas</taxon>
    </lineage>
</organism>
<protein>
    <submittedName>
        <fullName evidence="2">Uncharacterized protein</fullName>
    </submittedName>
</protein>
<dbReference type="AlphaFoldDB" id="A0A926FPJ8"/>
<name>A0A926FPJ8_AERHY</name>
<dbReference type="EMBL" id="JACLAN010000002">
    <property type="protein sequence ID" value="MBC8673908.1"/>
    <property type="molecule type" value="Genomic_DNA"/>
</dbReference>
<reference evidence="2" key="1">
    <citation type="submission" date="2020-07" db="EMBL/GenBank/DDBJ databases">
        <title>Carbapenem Resistant Aeromonas hydrophila Carrying blacphA7 Isolated from Two Solid Organ Transplant Patients.</title>
        <authorList>
            <person name="Hilt E."/>
            <person name="Fitzwater S.P."/>
            <person name="Ward K."/>
            <person name="De St Maurice A."/>
            <person name="Chandrasekaran S."/>
            <person name="Garner O.B."/>
            <person name="Yang S."/>
        </authorList>
    </citation>
    <scope>NUCLEOTIDE SEQUENCE</scope>
    <source>
        <strain evidence="2">B-1</strain>
    </source>
</reference>
<accession>A0A926FPJ8</accession>
<feature type="region of interest" description="Disordered" evidence="1">
    <location>
        <begin position="1"/>
        <end position="75"/>
    </location>
</feature>
<sequence>MITACHPFPDCTSVPTRRPCASPGRTASRYFSSPPHVLSRRHPHDARPAQCSLIPSDPPSPPLSSSRHTRLTFYI</sequence>
<evidence type="ECO:0000313" key="2">
    <source>
        <dbReference type="EMBL" id="MBC8673908.1"/>
    </source>
</evidence>
<proteinExistence type="predicted"/>
<evidence type="ECO:0000256" key="1">
    <source>
        <dbReference type="SAM" id="MobiDB-lite"/>
    </source>
</evidence>
<comment type="caution">
    <text evidence="2">The sequence shown here is derived from an EMBL/GenBank/DDBJ whole genome shotgun (WGS) entry which is preliminary data.</text>
</comment>